<dbReference type="PANTHER" id="PTHR30283:SF4">
    <property type="entry name" value="PEROXIDE STRESS RESISTANCE PROTEIN YAAA"/>
    <property type="match status" value="1"/>
</dbReference>
<proteinExistence type="predicted"/>
<evidence type="ECO:0000313" key="2">
    <source>
        <dbReference type="Proteomes" id="UP000007032"/>
    </source>
</evidence>
<keyword evidence="2" id="KW-1185">Reference proteome</keyword>
<dbReference type="EMBL" id="CM000776">
    <property type="protein sequence ID" value="EES88788.1"/>
    <property type="molecule type" value="Genomic_DNA"/>
</dbReference>
<dbReference type="GO" id="GO:0033194">
    <property type="term" value="P:response to hydroperoxide"/>
    <property type="evidence" value="ECO:0007669"/>
    <property type="project" value="TreeGrafter"/>
</dbReference>
<dbReference type="Pfam" id="PF03883">
    <property type="entry name" value="H2O2_YaaD"/>
    <property type="match status" value="1"/>
</dbReference>
<dbReference type="GO" id="GO:0005829">
    <property type="term" value="C:cytosol"/>
    <property type="evidence" value="ECO:0007669"/>
    <property type="project" value="TreeGrafter"/>
</dbReference>
<name>C5ZVC9_9HELI</name>
<dbReference type="PANTHER" id="PTHR30283">
    <property type="entry name" value="PEROXIDE STRESS RESPONSE PROTEIN YAAA"/>
    <property type="match status" value="1"/>
</dbReference>
<dbReference type="InterPro" id="IPR005583">
    <property type="entry name" value="YaaA"/>
</dbReference>
<dbReference type="Proteomes" id="UP000007032">
    <property type="component" value="Chromosome"/>
</dbReference>
<dbReference type="STRING" id="537970.HCAN_0064"/>
<organism evidence="1 2">
    <name type="scientific">Helicobacter canadensis MIT 98-5491</name>
    <dbReference type="NCBI Taxonomy" id="537970"/>
    <lineage>
        <taxon>Bacteria</taxon>
        <taxon>Pseudomonadati</taxon>
        <taxon>Campylobacterota</taxon>
        <taxon>Epsilonproteobacteria</taxon>
        <taxon>Campylobacterales</taxon>
        <taxon>Helicobacteraceae</taxon>
        <taxon>Helicobacter</taxon>
    </lineage>
</organism>
<dbReference type="HOGENOM" id="CLU_071581_1_0_7"/>
<gene>
    <name evidence="1" type="ORF">HCAN_0064</name>
</gene>
<accession>C5ZVC9</accession>
<dbReference type="eggNOG" id="COG3022">
    <property type="taxonomic scope" value="Bacteria"/>
</dbReference>
<protein>
    <submittedName>
        <fullName evidence="1">Uncharacterized protein</fullName>
    </submittedName>
</protein>
<evidence type="ECO:0000313" key="1">
    <source>
        <dbReference type="EMBL" id="EES88788.1"/>
    </source>
</evidence>
<dbReference type="RefSeq" id="WP_006656106.1">
    <property type="nucleotide sequence ID" value="NZ_CM000776.2"/>
</dbReference>
<reference evidence="1 2" key="1">
    <citation type="journal article" date="2009" name="J. Bacteriol.">
        <title>Genome sequence of the emerging pathogen Helicobacter canadensis.</title>
        <authorList>
            <person name="Loman N.J."/>
            <person name="Snyder L.A."/>
            <person name="Linton J.D."/>
            <person name="Langdon R."/>
            <person name="Lawson A.J."/>
            <person name="Weinstock G.M."/>
            <person name="Wren B.W."/>
            <person name="Pallen M.J."/>
        </authorList>
    </citation>
    <scope>NUCLEOTIDE SEQUENCE [LARGE SCALE GENOMIC DNA]</scope>
    <source>
        <strain evidence="1 2">MIT 98-5491</strain>
    </source>
</reference>
<dbReference type="OrthoDB" id="3210767at2"/>
<sequence length="254" mass="29884">MWFLFSPSEKKYLHHISETPSKEGFFKNFLAQNLQAVLQQYTHYLKTSNESSLQKLFGAKQIILEELALAQNLFTSPLLDSILRYNGVAYNALDFETLDKKSQSYLKERVLIFSNLFGILRADDKIPYYDLKQGEGFLNFETKKLYRDNQEIFLQFLKKDKEVLDLRAGFYQKCLELPEEFLIYEPLFIKNGKVVSHYAKHYRGILLRECAKKTLASLKDLENMEIQGLRLLEIQTKPYKKSQKIFLTYEVKNA</sequence>
<dbReference type="AlphaFoldDB" id="C5ZVC9"/>